<feature type="transmembrane region" description="Helical" evidence="10">
    <location>
        <begin position="256"/>
        <end position="276"/>
    </location>
</feature>
<evidence type="ECO:0000256" key="6">
    <source>
        <dbReference type="ARBA" id="ARBA00023136"/>
    </source>
</evidence>
<feature type="transmembrane region" description="Helical" evidence="10">
    <location>
        <begin position="552"/>
        <end position="572"/>
    </location>
</feature>
<dbReference type="HOGENOM" id="CLU_009214_1_0_1"/>
<dbReference type="PANTHER" id="PTHR11003:SF342">
    <property type="entry name" value="OUTWARD-RECTIFIER POTASSIUM CHANNEL TOK1"/>
    <property type="match status" value="1"/>
</dbReference>
<feature type="domain" description="Potassium channel" evidence="11">
    <location>
        <begin position="303"/>
        <end position="377"/>
    </location>
</feature>
<keyword evidence="2 8" id="KW-0813">Transport</keyword>
<dbReference type="InParanoid" id="A0A067M4Z9"/>
<proteinExistence type="inferred from homology"/>
<dbReference type="SUPFAM" id="SSF81324">
    <property type="entry name" value="Voltage-gated potassium channels"/>
    <property type="match status" value="2"/>
</dbReference>
<evidence type="ECO:0000256" key="7">
    <source>
        <dbReference type="ARBA" id="ARBA00023303"/>
    </source>
</evidence>
<dbReference type="PRINTS" id="PR01333">
    <property type="entry name" value="2POREKCHANEL"/>
</dbReference>
<evidence type="ECO:0000313" key="13">
    <source>
        <dbReference type="Proteomes" id="UP000027195"/>
    </source>
</evidence>
<dbReference type="OrthoDB" id="297496at2759"/>
<evidence type="ECO:0000256" key="5">
    <source>
        <dbReference type="ARBA" id="ARBA00023065"/>
    </source>
</evidence>
<feature type="transmembrane region" description="Helical" evidence="10">
    <location>
        <begin position="191"/>
        <end position="211"/>
    </location>
</feature>
<dbReference type="PANTHER" id="PTHR11003">
    <property type="entry name" value="POTASSIUM CHANNEL, SUBFAMILY K"/>
    <property type="match status" value="1"/>
</dbReference>
<dbReference type="InterPro" id="IPR013099">
    <property type="entry name" value="K_chnl_dom"/>
</dbReference>
<feature type="region of interest" description="Disordered" evidence="9">
    <location>
        <begin position="45"/>
        <end position="99"/>
    </location>
</feature>
<organism evidence="12 13">
    <name type="scientific">Botryobasidium botryosum (strain FD-172 SS1)</name>
    <dbReference type="NCBI Taxonomy" id="930990"/>
    <lineage>
        <taxon>Eukaryota</taxon>
        <taxon>Fungi</taxon>
        <taxon>Dikarya</taxon>
        <taxon>Basidiomycota</taxon>
        <taxon>Agaricomycotina</taxon>
        <taxon>Agaricomycetes</taxon>
        <taxon>Cantharellales</taxon>
        <taxon>Botryobasidiaceae</taxon>
        <taxon>Botryobasidium</taxon>
    </lineage>
</organism>
<dbReference type="Pfam" id="PF07885">
    <property type="entry name" value="Ion_trans_2"/>
    <property type="match status" value="2"/>
</dbReference>
<protein>
    <recommendedName>
        <fullName evidence="11">Potassium channel domain-containing protein</fullName>
    </recommendedName>
</protein>
<evidence type="ECO:0000256" key="2">
    <source>
        <dbReference type="ARBA" id="ARBA00022448"/>
    </source>
</evidence>
<feature type="transmembrane region" description="Helical" evidence="10">
    <location>
        <begin position="297"/>
        <end position="320"/>
    </location>
</feature>
<feature type="transmembrane region" description="Helical" evidence="10">
    <location>
        <begin position="218"/>
        <end position="244"/>
    </location>
</feature>
<evidence type="ECO:0000256" key="8">
    <source>
        <dbReference type="RuleBase" id="RU003857"/>
    </source>
</evidence>
<keyword evidence="4 10" id="KW-1133">Transmembrane helix</keyword>
<dbReference type="InterPro" id="IPR003280">
    <property type="entry name" value="2pore_dom_K_chnl"/>
</dbReference>
<dbReference type="EMBL" id="KL198074">
    <property type="protein sequence ID" value="KDQ09780.1"/>
    <property type="molecule type" value="Genomic_DNA"/>
</dbReference>
<dbReference type="GO" id="GO:0022841">
    <property type="term" value="F:potassium ion leak channel activity"/>
    <property type="evidence" value="ECO:0007669"/>
    <property type="project" value="TreeGrafter"/>
</dbReference>
<comment type="subcellular location">
    <subcellularLocation>
        <location evidence="1">Membrane</location>
        <topology evidence="1">Multi-pass membrane protein</topology>
    </subcellularLocation>
</comment>
<feature type="transmembrane region" description="Helical" evidence="10">
    <location>
        <begin position="522"/>
        <end position="540"/>
    </location>
</feature>
<feature type="transmembrane region" description="Helical" evidence="10">
    <location>
        <begin position="326"/>
        <end position="345"/>
    </location>
</feature>
<dbReference type="Gene3D" id="1.10.287.70">
    <property type="match status" value="2"/>
</dbReference>
<accession>A0A067M4Z9</accession>
<keyword evidence="3 8" id="KW-0812">Transmembrane</keyword>
<evidence type="ECO:0000256" key="10">
    <source>
        <dbReference type="SAM" id="Phobius"/>
    </source>
</evidence>
<dbReference type="AlphaFoldDB" id="A0A067M4Z9"/>
<feature type="transmembrane region" description="Helical" evidence="10">
    <location>
        <begin position="493"/>
        <end position="516"/>
    </location>
</feature>
<dbReference type="STRING" id="930990.A0A067M4Z9"/>
<dbReference type="GO" id="GO:0005886">
    <property type="term" value="C:plasma membrane"/>
    <property type="evidence" value="ECO:0007669"/>
    <property type="project" value="TreeGrafter"/>
</dbReference>
<evidence type="ECO:0000256" key="1">
    <source>
        <dbReference type="ARBA" id="ARBA00004141"/>
    </source>
</evidence>
<evidence type="ECO:0000256" key="4">
    <source>
        <dbReference type="ARBA" id="ARBA00022989"/>
    </source>
</evidence>
<evidence type="ECO:0000313" key="12">
    <source>
        <dbReference type="EMBL" id="KDQ09780.1"/>
    </source>
</evidence>
<evidence type="ECO:0000259" key="11">
    <source>
        <dbReference type="Pfam" id="PF07885"/>
    </source>
</evidence>
<name>A0A067M4Z9_BOTB1</name>
<dbReference type="GO" id="GO:0030322">
    <property type="term" value="P:stabilization of membrane potential"/>
    <property type="evidence" value="ECO:0007669"/>
    <property type="project" value="TreeGrafter"/>
</dbReference>
<dbReference type="Proteomes" id="UP000027195">
    <property type="component" value="Unassembled WGS sequence"/>
</dbReference>
<feature type="compositionally biased region" description="Basic and acidic residues" evidence="9">
    <location>
        <begin position="46"/>
        <end position="60"/>
    </location>
</feature>
<feature type="compositionally biased region" description="Basic and acidic residues" evidence="9">
    <location>
        <begin position="87"/>
        <end position="96"/>
    </location>
</feature>
<gene>
    <name evidence="12" type="ORF">BOTBODRAFT_507727</name>
</gene>
<keyword evidence="7 8" id="KW-0407">Ion channel</keyword>
<dbReference type="GO" id="GO:0015271">
    <property type="term" value="F:outward rectifier potassium channel activity"/>
    <property type="evidence" value="ECO:0007669"/>
    <property type="project" value="TreeGrafter"/>
</dbReference>
<comment type="similarity">
    <text evidence="8">Belongs to the two pore domain potassium channel (TC 1.A.1.8) family.</text>
</comment>
<evidence type="ECO:0000256" key="3">
    <source>
        <dbReference type="ARBA" id="ARBA00022692"/>
    </source>
</evidence>
<keyword evidence="5 8" id="KW-0406">Ion transport</keyword>
<keyword evidence="6 10" id="KW-0472">Membrane</keyword>
<sequence>MRSRTSISLSSILSHLLLLFPHTFYRYQMALWALWAALLHPKSRRRNSEQRMSPAEERVVQTDFDAEENDVQNESTDDFDTQSSFDTDTHSDLERSGRRRRLARLPSANIAHSPLKLRKWIARTREHVFADRYQNDPSDFIPNYRWLPIMSGVVIPFAILLEIPGLTEHWYIRTEGNETVESKPNPKILDIGLAFSMTFALMANVALVLRFMEKWPKLVTLIAILCLAIHDIINITTCTIFAVANRHPDGFTYGQAFWLTLCSTIASLFTTVTLIWDLKTTPDFAKSGSGLTRKQRTLVIVAIVLLCYIAIGALAYSFLLKLTFQNGLYFTIVSIETIGFGDIVISSASGRVFAIFYNTFGIINLGFAVSTIRETVVEFFETSTVQRKLMRARKQVEEKSKETQRALDVRSPQEPGLPLHAVQPRKASWWSWKGRRRTSGDVQSNSAVAATNDGLGGAKLEDAAEKYGWTTAMLGGEMVKDFRNRMELREQNVFLTQLIGVWIVFLVFWLLGSLIFMKTEEWGYGTAIYFAFCTFTTIGYGDLSPASPAGRAIFTVWALLGVATMTVLISVVSEAYSSRYKNAVHNHAFDRAVASFKEQNLPLQRSRGAEKSEQEAAPAAAKSQTDLLKELSSIPADLVRHARVFHDHVLFIHAPTPHKPPGSIKKLLNEIAKSENLDERVKVEVLDDDESRKVLFDLSYERALHELIASAEKIVDLLGDVEQLVRRDGESDAADSIREAGATLAGHIDDVALHDDGIEGASIRSAVSTGL</sequence>
<evidence type="ECO:0000256" key="9">
    <source>
        <dbReference type="SAM" id="MobiDB-lite"/>
    </source>
</evidence>
<reference evidence="13" key="1">
    <citation type="journal article" date="2014" name="Proc. Natl. Acad. Sci. U.S.A.">
        <title>Extensive sampling of basidiomycete genomes demonstrates inadequacy of the white-rot/brown-rot paradigm for wood decay fungi.</title>
        <authorList>
            <person name="Riley R."/>
            <person name="Salamov A.A."/>
            <person name="Brown D.W."/>
            <person name="Nagy L.G."/>
            <person name="Floudas D."/>
            <person name="Held B.W."/>
            <person name="Levasseur A."/>
            <person name="Lombard V."/>
            <person name="Morin E."/>
            <person name="Otillar R."/>
            <person name="Lindquist E.A."/>
            <person name="Sun H."/>
            <person name="LaButti K.M."/>
            <person name="Schmutz J."/>
            <person name="Jabbour D."/>
            <person name="Luo H."/>
            <person name="Baker S.E."/>
            <person name="Pisabarro A.G."/>
            <person name="Walton J.D."/>
            <person name="Blanchette R.A."/>
            <person name="Henrissat B."/>
            <person name="Martin F."/>
            <person name="Cullen D."/>
            <person name="Hibbett D.S."/>
            <person name="Grigoriev I.V."/>
        </authorList>
    </citation>
    <scope>NUCLEOTIDE SEQUENCE [LARGE SCALE GENOMIC DNA]</scope>
    <source>
        <strain evidence="13">FD-172 SS1</strain>
    </source>
</reference>
<feature type="compositionally biased region" description="Acidic residues" evidence="9">
    <location>
        <begin position="64"/>
        <end position="80"/>
    </location>
</feature>
<keyword evidence="13" id="KW-1185">Reference proteome</keyword>
<feature type="domain" description="Potassium channel" evidence="11">
    <location>
        <begin position="505"/>
        <end position="576"/>
    </location>
</feature>